<dbReference type="Gene3D" id="1.10.472.30">
    <property type="entry name" value="Transcription elongation factor S-II, central domain"/>
    <property type="match status" value="1"/>
</dbReference>
<evidence type="ECO:0008006" key="4">
    <source>
        <dbReference type="Google" id="ProtNLM"/>
    </source>
</evidence>
<feature type="compositionally biased region" description="Low complexity" evidence="1">
    <location>
        <begin position="434"/>
        <end position="445"/>
    </location>
</feature>
<dbReference type="eggNOG" id="ENOG502QQ65">
    <property type="taxonomic scope" value="Eukaryota"/>
</dbReference>
<dbReference type="InterPro" id="IPR035441">
    <property type="entry name" value="TFIIS/LEDGF_dom_sf"/>
</dbReference>
<feature type="compositionally biased region" description="Basic and acidic residues" evidence="1">
    <location>
        <begin position="646"/>
        <end position="655"/>
    </location>
</feature>
<reference evidence="2 3" key="1">
    <citation type="journal article" date="2012" name="Genome Biol.">
        <title>The genome of the polar eukaryotic microalga coccomyxa subellipsoidea reveals traits of cold adaptation.</title>
        <authorList>
            <person name="Blanc G."/>
            <person name="Agarkova I."/>
            <person name="Grimwood J."/>
            <person name="Kuo A."/>
            <person name="Brueggeman A."/>
            <person name="Dunigan D."/>
            <person name="Gurnon J."/>
            <person name="Ladunga I."/>
            <person name="Lindquist E."/>
            <person name="Lucas S."/>
            <person name="Pangilinan J."/>
            <person name="Proschold T."/>
            <person name="Salamov A."/>
            <person name="Schmutz J."/>
            <person name="Weeks D."/>
            <person name="Yamada T."/>
            <person name="Claverie J.M."/>
            <person name="Grigoriev I."/>
            <person name="Van Etten J."/>
            <person name="Lomsadze A."/>
            <person name="Borodovsky M."/>
        </authorList>
    </citation>
    <scope>NUCLEOTIDE SEQUENCE [LARGE SCALE GENOMIC DNA]</scope>
    <source>
        <strain evidence="2 3">C-169</strain>
    </source>
</reference>
<dbReference type="KEGG" id="csl:COCSUDRAFT_66248"/>
<dbReference type="EMBL" id="AGSI01000008">
    <property type="protein sequence ID" value="EIE23268.1"/>
    <property type="molecule type" value="Genomic_DNA"/>
</dbReference>
<dbReference type="OrthoDB" id="10669762at2759"/>
<evidence type="ECO:0000313" key="2">
    <source>
        <dbReference type="EMBL" id="EIE23268.1"/>
    </source>
</evidence>
<feature type="compositionally biased region" description="Polar residues" evidence="1">
    <location>
        <begin position="1165"/>
        <end position="1174"/>
    </location>
</feature>
<dbReference type="RefSeq" id="XP_005647812.1">
    <property type="nucleotide sequence ID" value="XM_005647755.1"/>
</dbReference>
<name>I0YXZ9_COCSC</name>
<dbReference type="AlphaFoldDB" id="I0YXZ9"/>
<protein>
    <recommendedName>
        <fullName evidence="4">TFIIS N-terminal domain-containing protein</fullName>
    </recommendedName>
</protein>
<comment type="caution">
    <text evidence="2">The sequence shown here is derived from an EMBL/GenBank/DDBJ whole genome shotgun (WGS) entry which is preliminary data.</text>
</comment>
<feature type="compositionally biased region" description="Basic and acidic residues" evidence="1">
    <location>
        <begin position="287"/>
        <end position="297"/>
    </location>
</feature>
<feature type="compositionally biased region" description="Low complexity" evidence="1">
    <location>
        <begin position="230"/>
        <end position="242"/>
    </location>
</feature>
<feature type="compositionally biased region" description="Low complexity" evidence="1">
    <location>
        <begin position="141"/>
        <end position="162"/>
    </location>
</feature>
<feature type="compositionally biased region" description="Low complexity" evidence="1">
    <location>
        <begin position="470"/>
        <end position="502"/>
    </location>
</feature>
<dbReference type="InterPro" id="IPR036575">
    <property type="entry name" value="TFIIS_cen_dom_sf"/>
</dbReference>
<feature type="compositionally biased region" description="Basic and acidic residues" evidence="1">
    <location>
        <begin position="163"/>
        <end position="173"/>
    </location>
</feature>
<feature type="compositionally biased region" description="Basic and acidic residues" evidence="1">
    <location>
        <begin position="380"/>
        <end position="394"/>
    </location>
</feature>
<feature type="compositionally biased region" description="Low complexity" evidence="1">
    <location>
        <begin position="976"/>
        <end position="990"/>
    </location>
</feature>
<dbReference type="GO" id="GO:0006351">
    <property type="term" value="P:DNA-templated transcription"/>
    <property type="evidence" value="ECO:0007669"/>
    <property type="project" value="InterPro"/>
</dbReference>
<feature type="compositionally biased region" description="Low complexity" evidence="1">
    <location>
        <begin position="44"/>
        <end position="78"/>
    </location>
</feature>
<feature type="compositionally biased region" description="Basic and acidic residues" evidence="1">
    <location>
        <begin position="422"/>
        <end position="433"/>
    </location>
</feature>
<accession>I0YXZ9</accession>
<feature type="region of interest" description="Disordered" evidence="1">
    <location>
        <begin position="1150"/>
        <end position="1192"/>
    </location>
</feature>
<feature type="compositionally biased region" description="Low complexity" evidence="1">
    <location>
        <begin position="943"/>
        <end position="953"/>
    </location>
</feature>
<feature type="compositionally biased region" description="Low complexity" evidence="1">
    <location>
        <begin position="17"/>
        <end position="33"/>
    </location>
</feature>
<feature type="region of interest" description="Disordered" evidence="1">
    <location>
        <begin position="646"/>
        <end position="690"/>
    </location>
</feature>
<organism evidence="2 3">
    <name type="scientific">Coccomyxa subellipsoidea (strain C-169)</name>
    <name type="common">Green microalga</name>
    <dbReference type="NCBI Taxonomy" id="574566"/>
    <lineage>
        <taxon>Eukaryota</taxon>
        <taxon>Viridiplantae</taxon>
        <taxon>Chlorophyta</taxon>
        <taxon>core chlorophytes</taxon>
        <taxon>Trebouxiophyceae</taxon>
        <taxon>Trebouxiophyceae incertae sedis</taxon>
        <taxon>Coccomyxaceae</taxon>
        <taxon>Coccomyxa</taxon>
        <taxon>Coccomyxa subellipsoidea</taxon>
    </lineage>
</organism>
<feature type="compositionally biased region" description="Low complexity" evidence="1">
    <location>
        <begin position="1076"/>
        <end position="1089"/>
    </location>
</feature>
<gene>
    <name evidence="2" type="ORF">COCSUDRAFT_66248</name>
</gene>
<dbReference type="STRING" id="574566.I0YXZ9"/>
<feature type="region of interest" description="Disordered" evidence="1">
    <location>
        <begin position="1"/>
        <end position="297"/>
    </location>
</feature>
<feature type="compositionally biased region" description="Low complexity" evidence="1">
    <location>
        <begin position="1032"/>
        <end position="1045"/>
    </location>
</feature>
<feature type="compositionally biased region" description="Polar residues" evidence="1">
    <location>
        <begin position="105"/>
        <end position="122"/>
    </location>
</feature>
<feature type="compositionally biased region" description="Basic and acidic residues" evidence="1">
    <location>
        <begin position="503"/>
        <end position="512"/>
    </location>
</feature>
<feature type="region of interest" description="Disordered" evidence="1">
    <location>
        <begin position="710"/>
        <end position="737"/>
    </location>
</feature>
<feature type="compositionally biased region" description="Low complexity" evidence="1">
    <location>
        <begin position="85"/>
        <end position="97"/>
    </location>
</feature>
<feature type="compositionally biased region" description="Low complexity" evidence="1">
    <location>
        <begin position="395"/>
        <end position="409"/>
    </location>
</feature>
<feature type="compositionally biased region" description="Low complexity" evidence="1">
    <location>
        <begin position="711"/>
        <end position="731"/>
    </location>
</feature>
<feature type="region of interest" description="Disordered" evidence="1">
    <location>
        <begin position="890"/>
        <end position="1128"/>
    </location>
</feature>
<dbReference type="SUPFAM" id="SSF47676">
    <property type="entry name" value="Conserved domain common to transcription factors TFIIS, elongin A, CRSP70"/>
    <property type="match status" value="1"/>
</dbReference>
<dbReference type="GeneID" id="17041256"/>
<evidence type="ECO:0000313" key="3">
    <source>
        <dbReference type="Proteomes" id="UP000007264"/>
    </source>
</evidence>
<dbReference type="Proteomes" id="UP000007264">
    <property type="component" value="Unassembled WGS sequence"/>
</dbReference>
<dbReference type="Gene3D" id="1.20.930.10">
    <property type="entry name" value="Conserved domain common to transcription factors TFIIS, elongin A, CRSP70"/>
    <property type="match status" value="1"/>
</dbReference>
<sequence>MDGETGDAQMKEDTQLAAAAEKAPAVQADEAAAGHPPSIAGQEPDASAADQPQADSDQPNGAASAEADAAEPGGAQAEPRADTSAAPQPEAEQGEAGSNHKEPSETQPSQEQGAEGATTEQPGQPGVEAAVAIQPEANSEPADVAMTDAAEAAPAAQPQGDEPAAKDSRKESESPVQAGESHQPTTGSAKGKRKAAPKNRKGAAAKGTSARRRSTRSQKSLNSDEEVAADEAAATAAPLTTRRSMRSRTTSHKIDPGEFVMEAEADEADEEPDSPAAGEGPQGALEDGDKRAGSEDRGVSVAVGLANAVEAGAIACGHRTKSGSAEGTPPAAVDSAGAATESKGDSEDNVPLLQLVGSPAKKKRQAAGAPGASAAASKRQKSDAKPAADVKPVADAKTAAAAEQPLPAASGKARPAVKRGKKQPDQAPTDREPSPALAAAAGKPAQKPPAEDIANAGAPTPKQPPPPPTKLQKQQQTAAQQPKQQQKPKQLAAAAAEAAQGKEGAKGKKEGEPSLDATTMQAKQIAAEMHKALAEFQATQKTQADIAKRVQSYLGHLDNMHISIPQLRDSMVGRSVKKISKWALDATCQEAATHARKLLGIWMSEVEDEKVAPAKDKGKLQQGKAPIKATARKLLGIWMSEVEDEKVAPAKDKGKPQQGSKAGTAAAPRPLAQEQKAKSQGPPAAEAKPSVTAVTAIPNAVGLRTGGLGAAGAPASKDPAAASTAGPTASKKLQEARDWCSQHLTPHPTGNAVRDQAQLILWSALMPDGELPPAEAARKLEAAVHEQYARGNGDNAVADPSHHYMRRMRVLWGWLSPDSKHAEPQLKHMLLQGELAAAELASMSGQQLKALVNPPAAAAEGRLAPDNAATTSADASHRDVQMDVDRPSQAPALLSPADRPVPAAQDSSEPARMLAEHPFASTQPSSELAKPPGADKGQQDVPQQQQQQQQQQQSEAAEVIDHTSDMEIDEAPGSLSAPADNQQQPSSAAAPPRPKAGLTKEPSLHMWGANNEASLGSWAHQAPPKPAPCERASGTAAADSGTSPAEAAVSGAEQHSAASEQLPAVAEQPPPPPAQEVPDLAAAAAAAAANSAQQPEPATPAGSPGTAKGTFPRGWQSAPPVSDEKSVFDSGQGVQFFNSKAGVLFEWNGPGGAAHLPGGQGSEPEATQPSTTADGNAVSDAEMKIEGDVVAE</sequence>
<evidence type="ECO:0000256" key="1">
    <source>
        <dbReference type="SAM" id="MobiDB-lite"/>
    </source>
</evidence>
<proteinExistence type="predicted"/>
<feature type="compositionally biased region" description="Basic residues" evidence="1">
    <location>
        <begin position="190"/>
        <end position="216"/>
    </location>
</feature>
<feature type="compositionally biased region" description="Basic and acidic residues" evidence="1">
    <location>
        <begin position="1181"/>
        <end position="1192"/>
    </location>
</feature>
<keyword evidence="3" id="KW-1185">Reference proteome</keyword>
<feature type="compositionally biased region" description="Acidic residues" evidence="1">
    <location>
        <begin position="261"/>
        <end position="273"/>
    </location>
</feature>
<feature type="region of interest" description="Disordered" evidence="1">
    <location>
        <begin position="319"/>
        <end position="515"/>
    </location>
</feature>
<feature type="compositionally biased region" description="Low complexity" evidence="1">
    <location>
        <begin position="366"/>
        <end position="377"/>
    </location>
</feature>